<dbReference type="Pfam" id="PF03123">
    <property type="entry name" value="CAT_RBD"/>
    <property type="match status" value="1"/>
</dbReference>
<dbReference type="PANTHER" id="PTHR30185:SF15">
    <property type="entry name" value="CRYPTIC BETA-GLUCOSIDE BGL OPERON ANTITERMINATOR"/>
    <property type="match status" value="1"/>
</dbReference>
<dbReference type="PANTHER" id="PTHR30185">
    <property type="entry name" value="CRYPTIC BETA-GLUCOSIDE BGL OPERON ANTITERMINATOR"/>
    <property type="match status" value="1"/>
</dbReference>
<dbReference type="Proteomes" id="UP001597199">
    <property type="component" value="Unassembled WGS sequence"/>
</dbReference>
<evidence type="ECO:0000313" key="4">
    <source>
        <dbReference type="Proteomes" id="UP001597199"/>
    </source>
</evidence>
<keyword evidence="4" id="KW-1185">Reference proteome</keyword>
<dbReference type="Gene3D" id="1.10.1790.10">
    <property type="entry name" value="PRD domain"/>
    <property type="match status" value="2"/>
</dbReference>
<proteinExistence type="predicted"/>
<dbReference type="InterPro" id="IPR036634">
    <property type="entry name" value="PRD_sf"/>
</dbReference>
<evidence type="ECO:0000313" key="3">
    <source>
        <dbReference type="EMBL" id="MFD1397760.1"/>
    </source>
</evidence>
<dbReference type="SUPFAM" id="SSF50151">
    <property type="entry name" value="SacY-like RNA-binding domain"/>
    <property type="match status" value="1"/>
</dbReference>
<evidence type="ECO:0000256" key="1">
    <source>
        <dbReference type="ARBA" id="ARBA00022737"/>
    </source>
</evidence>
<dbReference type="PROSITE" id="PS51372">
    <property type="entry name" value="PRD_2"/>
    <property type="match status" value="2"/>
</dbReference>
<dbReference type="SUPFAM" id="SSF63520">
    <property type="entry name" value="PTS-regulatory domain, PRD"/>
    <property type="match status" value="2"/>
</dbReference>
<sequence length="286" mass="32552">MLIKKGLNNNVAFVVDDKGNNLIVTGTGIAFAKHPGDEIDESKIDYYFPILPREISEDLAKLLVDINIKYYAIANDVVDKAQAMLKQRLNASIILALTDHIHGAVSRQRNGITLKNPLRWEIKRIYPQEFEIGLFGTKLIENFFGVILGSDEAATIALHIVNSESEQQNEYRGYKLVEMVHWISTEVSAYFSRDLSAVTDEFYYQRFLTHVRFFIQRVLANSYNQNASASDALRFVQQSDPTAAACVEIVSKKFEELYNIHISTEERAFLTLHIHNILAHATQLKE</sequence>
<accession>A0ABW4BB57</accession>
<reference evidence="4" key="1">
    <citation type="journal article" date="2019" name="Int. J. Syst. Evol. Microbiol.">
        <title>The Global Catalogue of Microorganisms (GCM) 10K type strain sequencing project: providing services to taxonomists for standard genome sequencing and annotation.</title>
        <authorList>
            <consortium name="The Broad Institute Genomics Platform"/>
            <consortium name="The Broad Institute Genome Sequencing Center for Infectious Disease"/>
            <person name="Wu L."/>
            <person name="Ma J."/>
        </authorList>
    </citation>
    <scope>NUCLEOTIDE SEQUENCE [LARGE SCALE GENOMIC DNA]</scope>
    <source>
        <strain evidence="4">CCM 9110</strain>
    </source>
</reference>
<evidence type="ECO:0000259" key="2">
    <source>
        <dbReference type="PROSITE" id="PS51372"/>
    </source>
</evidence>
<name>A0ABW4BB57_9LACO</name>
<dbReference type="Pfam" id="PF00874">
    <property type="entry name" value="PRD"/>
    <property type="match status" value="2"/>
</dbReference>
<dbReference type="InterPro" id="IPR036650">
    <property type="entry name" value="CAT_RNA-bd_dom_sf"/>
</dbReference>
<dbReference type="SMART" id="SM01061">
    <property type="entry name" value="CAT_RBD"/>
    <property type="match status" value="1"/>
</dbReference>
<dbReference type="InterPro" id="IPR050661">
    <property type="entry name" value="BglG_antiterminators"/>
</dbReference>
<protein>
    <submittedName>
        <fullName evidence="3">PRD domain-containing protein</fullName>
    </submittedName>
</protein>
<dbReference type="InterPro" id="IPR011608">
    <property type="entry name" value="PRD"/>
</dbReference>
<dbReference type="InterPro" id="IPR004341">
    <property type="entry name" value="CAT_RNA-bd_dom"/>
</dbReference>
<comment type="caution">
    <text evidence="3">The sequence shown here is derived from an EMBL/GenBank/DDBJ whole genome shotgun (WGS) entry which is preliminary data.</text>
</comment>
<feature type="domain" description="PRD" evidence="2">
    <location>
        <begin position="171"/>
        <end position="284"/>
    </location>
</feature>
<keyword evidence="1" id="KW-0677">Repeat</keyword>
<dbReference type="RefSeq" id="WP_204119860.1">
    <property type="nucleotide sequence ID" value="NZ_BOLV01000034.1"/>
</dbReference>
<dbReference type="EMBL" id="JBHTOA010000002">
    <property type="protein sequence ID" value="MFD1397760.1"/>
    <property type="molecule type" value="Genomic_DNA"/>
</dbReference>
<gene>
    <name evidence="3" type="ORF">ACFQ41_00380</name>
</gene>
<organism evidence="3 4">
    <name type="scientific">Lacticaseibacillus suilingensis</name>
    <dbReference type="NCBI Taxonomy" id="2799577"/>
    <lineage>
        <taxon>Bacteria</taxon>
        <taxon>Bacillati</taxon>
        <taxon>Bacillota</taxon>
        <taxon>Bacilli</taxon>
        <taxon>Lactobacillales</taxon>
        <taxon>Lactobacillaceae</taxon>
        <taxon>Lacticaseibacillus</taxon>
    </lineage>
</organism>
<dbReference type="Gene3D" id="2.30.24.10">
    <property type="entry name" value="CAT RNA-binding domain"/>
    <property type="match status" value="1"/>
</dbReference>
<feature type="domain" description="PRD" evidence="2">
    <location>
        <begin position="65"/>
        <end position="170"/>
    </location>
</feature>